<organism evidence="1 2">
    <name type="scientific">Ralstonia phage RP31</name>
    <dbReference type="NCBI Taxonomy" id="1923890"/>
    <lineage>
        <taxon>Viruses</taxon>
        <taxon>Duplodnaviria</taxon>
        <taxon>Heunggongvirae</taxon>
        <taxon>Uroviricota</taxon>
        <taxon>Caudoviricetes</taxon>
        <taxon>Chimalliviridae</taxon>
        <taxon>Ripduovirus</taxon>
        <taxon>Ripduovirus RP12</taxon>
    </lineage>
</organism>
<name>A0A1L7N1Q1_9CAUD</name>
<evidence type="ECO:0000313" key="1">
    <source>
        <dbReference type="EMBL" id="BAW19409.1"/>
    </source>
</evidence>
<sequence length="565" mass="59573">MIKFKNCRRGLGMNVVEIDGILYIDGSPYNLQTLAPLGDNYKQGPARQLDALGTDWAFPPFMALQRATIWCPANGVVANMTSDCGANNSDYMNAGLTANGTAGYVPLQSGENFLVVAGGAGLGYTGGMFKRDRATMDALAAMPGVGSGSYANQSGWYMHMSMWLPNVSGSYLMWAQRADAYSNIVENIPADFTTAPSVYFGTSIGNDFKIRQCVGILGSYAVFFSSLANASPATAANTLHVVNRQTRVATAVSTAVTGAASQDRAGSVASEMTYTGASTGYFYAPESIAGGDNVAINVVSVDCTGTPTASNQVATIDWTNNGGVTAFTALSRNTSSARKIRASIIDRTATAGKRYLFVMVTEPTSSSFEAQAAMKGLLFEITTPTSLKFVQSISLADNARANGTLWTSDTHDRLIVKQVDRIAVYKFTDGTYFAKLAEYSGVWGGVGVDSTERIWMIDVTAGNLSAQGPSLYYVNPESIPNSLSVSFDSGTYQFAGTPVAANLNVDLRTAAGVRKAGNVTITITSGNAKFQDGTTQTTVTTLTTATLQVPVNIIGIGDVVIEATT</sequence>
<proteinExistence type="predicted"/>
<protein>
    <submittedName>
        <fullName evidence="1">Uncharacterized protein</fullName>
    </submittedName>
</protein>
<reference evidence="1 2" key="1">
    <citation type="submission" date="2016-12" db="EMBL/GenBank/DDBJ databases">
        <title>Characterization of two jumbo phages RP12 and RP31 infecting the phytopathogen Ralstonia solanacearum.</title>
        <authorList>
            <person name="Kawasaki T."/>
            <person name="Yoshikawa G."/>
            <person name="Ogata H."/>
            <person name="Yamada T."/>
        </authorList>
    </citation>
    <scope>NUCLEOTIDE SEQUENCE [LARGE SCALE GENOMIC DNA]</scope>
    <source>
        <strain evidence="1 2">RP31</strain>
    </source>
</reference>
<dbReference type="EMBL" id="AP017925">
    <property type="protein sequence ID" value="BAW19409.1"/>
    <property type="molecule type" value="Genomic_DNA"/>
</dbReference>
<accession>A0A1L7N1Q1</accession>
<evidence type="ECO:0000313" key="2">
    <source>
        <dbReference type="Proteomes" id="UP000222950"/>
    </source>
</evidence>
<dbReference type="Proteomes" id="UP000222950">
    <property type="component" value="Segment"/>
</dbReference>